<name>A0A9D5UFG8_9CELL</name>
<sequence length="354" mass="37372">MRGAHLVGSVNLPTAEDTFRTVAAHAGTHLKRIPDGEVGERFHWIMFQGQYFEAVAGLVRVPIAPIPVAGFDARPHVLDGSVPADELVFGELGYAAAAAASYADFARLRTEGAIPATTRFQVCLPTPLAPVMAFVVPELRAAVYPAYEAAMVREIEAIVAAVPAADLAIQLDLASEFAFIEGANLGAGPSRAWFAPEGSTDAAPVVAGCVELAARVASTVPEGVELGFHLCYGDIAEKHFVEPADTRRLVDVANGLAAAVTRDVAWFHLPVPIERDDVDYVAPLAELTIDPATELYLGVVHHEDGVEGAQRRLAAATQVLGRGFGVGTECGFGRGPSERTGPLLDVHTAVARAW</sequence>
<organism evidence="1 2">
    <name type="scientific">Oerskovia douganii</name>
    <dbReference type="NCBI Taxonomy" id="2762210"/>
    <lineage>
        <taxon>Bacteria</taxon>
        <taxon>Bacillati</taxon>
        <taxon>Actinomycetota</taxon>
        <taxon>Actinomycetes</taxon>
        <taxon>Micrococcales</taxon>
        <taxon>Cellulomonadaceae</taxon>
        <taxon>Oerskovia</taxon>
    </lineage>
</organism>
<dbReference type="AlphaFoldDB" id="A0A9D5UFG8"/>
<dbReference type="SUPFAM" id="SSF51726">
    <property type="entry name" value="UROD/MetE-like"/>
    <property type="match status" value="1"/>
</dbReference>
<comment type="caution">
    <text evidence="1">The sequence shown here is derived from an EMBL/GenBank/DDBJ whole genome shotgun (WGS) entry which is preliminary data.</text>
</comment>
<dbReference type="EMBL" id="JACSPN010000032">
    <property type="protein sequence ID" value="MBE7702096.1"/>
    <property type="molecule type" value="Genomic_DNA"/>
</dbReference>
<keyword evidence="2" id="KW-1185">Reference proteome</keyword>
<dbReference type="Gene3D" id="3.20.20.210">
    <property type="match status" value="1"/>
</dbReference>
<evidence type="ECO:0000313" key="1">
    <source>
        <dbReference type="EMBL" id="MBE7702096.1"/>
    </source>
</evidence>
<evidence type="ECO:0000313" key="2">
    <source>
        <dbReference type="Proteomes" id="UP000822993"/>
    </source>
</evidence>
<proteinExistence type="predicted"/>
<accession>A0A9D5UFG8</accession>
<dbReference type="Proteomes" id="UP000822993">
    <property type="component" value="Unassembled WGS sequence"/>
</dbReference>
<gene>
    <name evidence="1" type="ORF">H9623_17535</name>
</gene>
<protein>
    <submittedName>
        <fullName evidence="1">Uncharacterized protein</fullName>
    </submittedName>
</protein>
<reference evidence="1 2" key="1">
    <citation type="submission" date="2020-08" db="EMBL/GenBank/DDBJ databases">
        <title>A Genomic Blueprint of the Chicken Gut Microbiome.</title>
        <authorList>
            <person name="Gilroy R."/>
            <person name="Ravi A."/>
            <person name="Getino M."/>
            <person name="Pursley I."/>
            <person name="Horton D.L."/>
            <person name="Alikhan N.-F."/>
            <person name="Baker D."/>
            <person name="Gharbi K."/>
            <person name="Hall N."/>
            <person name="Watson M."/>
            <person name="Adriaenssens E.M."/>
            <person name="Foster-Nyarko E."/>
            <person name="Jarju S."/>
            <person name="Secka A."/>
            <person name="Antonio M."/>
            <person name="Oren A."/>
            <person name="Chaudhuri R."/>
            <person name="La Ragione R.M."/>
            <person name="Hildebrand F."/>
            <person name="Pallen M.J."/>
        </authorList>
    </citation>
    <scope>NUCLEOTIDE SEQUENCE [LARGE SCALE GENOMIC DNA]</scope>
    <source>
        <strain evidence="1 2">Sa1BUA8</strain>
    </source>
</reference>
<dbReference type="InterPro" id="IPR038071">
    <property type="entry name" value="UROD/MetE-like_sf"/>
</dbReference>